<evidence type="ECO:0000313" key="3">
    <source>
        <dbReference type="Proteomes" id="UP000358366"/>
    </source>
</evidence>
<dbReference type="RefSeq" id="WP_105309306.1">
    <property type="nucleotide sequence ID" value="NZ_CABHNI010000048.1"/>
</dbReference>
<accession>A0A564UI94</accession>
<organism evidence="2 3">
    <name type="scientific">Dorea formicigenerans</name>
    <dbReference type="NCBI Taxonomy" id="39486"/>
    <lineage>
        <taxon>Bacteria</taxon>
        <taxon>Bacillati</taxon>
        <taxon>Bacillota</taxon>
        <taxon>Clostridia</taxon>
        <taxon>Lachnospirales</taxon>
        <taxon>Lachnospiraceae</taxon>
        <taxon>Dorea</taxon>
    </lineage>
</organism>
<dbReference type="InterPro" id="IPR011335">
    <property type="entry name" value="Restrct_endonuc-II-like"/>
</dbReference>
<dbReference type="GO" id="GO:0009307">
    <property type="term" value="P:DNA restriction-modification system"/>
    <property type="evidence" value="ECO:0007669"/>
    <property type="project" value="InterPro"/>
</dbReference>
<feature type="domain" description="Restriction endonuclease type IV Mrr" evidence="1">
    <location>
        <begin position="169"/>
        <end position="273"/>
    </location>
</feature>
<proteinExistence type="predicted"/>
<evidence type="ECO:0000313" key="2">
    <source>
        <dbReference type="EMBL" id="VUX19236.1"/>
    </source>
</evidence>
<sequence length="313" mass="36443">MGTTFPKDIMDCMKGCILSIFWPKKDIVDFMKKVGCTSRELMPESEYKELHRAEIVDKIFTNLEKRSDSGIGQFRCMLKELTEWNYFDPYYFQKLNKLSESEAKRNISHLKQLQEIRDYKIKQERQRQEEQERKRKDISISINELKEIFLNLFSGKDQNGKEINAQRRGYLFEKFLKKLFLNEGIEVTEPFKIVGEQIDGSIKYDGEHYIIEAKWHDKWSASDSLYQFAAKVEGKMYGRGVFISVNGFSPDSVQALTTGKALRTILVDGGDLVPITEGMYTLREMLDNKIKAAQTMGRIYVDSTNLADKVIRQ</sequence>
<name>A0A564UI94_9FIRM</name>
<dbReference type="Proteomes" id="UP000358366">
    <property type="component" value="Unassembled WGS sequence"/>
</dbReference>
<dbReference type="AlphaFoldDB" id="A0A564UI94"/>
<gene>
    <name evidence="2" type="ORF">DFSSTS7063_02657</name>
</gene>
<evidence type="ECO:0000259" key="1">
    <source>
        <dbReference type="Pfam" id="PF04471"/>
    </source>
</evidence>
<protein>
    <recommendedName>
        <fullName evidence="1">Restriction endonuclease type IV Mrr domain-containing protein</fullName>
    </recommendedName>
</protein>
<dbReference type="GO" id="GO:0004519">
    <property type="term" value="F:endonuclease activity"/>
    <property type="evidence" value="ECO:0007669"/>
    <property type="project" value="InterPro"/>
</dbReference>
<dbReference type="GO" id="GO:0003677">
    <property type="term" value="F:DNA binding"/>
    <property type="evidence" value="ECO:0007669"/>
    <property type="project" value="InterPro"/>
</dbReference>
<dbReference type="Pfam" id="PF04471">
    <property type="entry name" value="Mrr_cat"/>
    <property type="match status" value="1"/>
</dbReference>
<reference evidence="2 3" key="1">
    <citation type="submission" date="2019-07" db="EMBL/GenBank/DDBJ databases">
        <authorList>
            <person name="Hibberd C M."/>
            <person name="Gehrig L. J."/>
            <person name="Chang H.-W."/>
            <person name="Venkatesh S."/>
        </authorList>
    </citation>
    <scope>NUCLEOTIDE SEQUENCE [LARGE SCALE GENOMIC DNA]</scope>
    <source>
        <strain evidence="2">Dorea_formicigenerans_SSTS_Bg7063</strain>
    </source>
</reference>
<dbReference type="InterPro" id="IPR007560">
    <property type="entry name" value="Restrct_endonuc_IV_Mrr"/>
</dbReference>
<dbReference type="SUPFAM" id="SSF52980">
    <property type="entry name" value="Restriction endonuclease-like"/>
    <property type="match status" value="1"/>
</dbReference>
<dbReference type="EMBL" id="CABHNI010000048">
    <property type="protein sequence ID" value="VUX19236.1"/>
    <property type="molecule type" value="Genomic_DNA"/>
</dbReference>